<reference evidence="2 3" key="1">
    <citation type="submission" date="2022-05" db="EMBL/GenBank/DDBJ databases">
        <authorList>
            <consortium name="Genoscope - CEA"/>
            <person name="William W."/>
        </authorList>
    </citation>
    <scope>NUCLEOTIDE SEQUENCE [LARGE SCALE GENOMIC DNA]</scope>
</reference>
<gene>
    <name evidence="2" type="ORF">PLOB_00049916</name>
</gene>
<evidence type="ECO:0000256" key="1">
    <source>
        <dbReference type="SAM" id="MobiDB-lite"/>
    </source>
</evidence>
<feature type="compositionally biased region" description="Basic and acidic residues" evidence="1">
    <location>
        <begin position="1"/>
        <end position="14"/>
    </location>
</feature>
<keyword evidence="3" id="KW-1185">Reference proteome</keyword>
<evidence type="ECO:0000313" key="2">
    <source>
        <dbReference type="EMBL" id="CAH3154237.1"/>
    </source>
</evidence>
<protein>
    <submittedName>
        <fullName evidence="2">Uncharacterized protein</fullName>
    </submittedName>
</protein>
<dbReference type="EMBL" id="CALNXK010000098">
    <property type="protein sequence ID" value="CAH3154237.1"/>
    <property type="molecule type" value="Genomic_DNA"/>
</dbReference>
<accession>A0ABN8Q0Q2</accession>
<evidence type="ECO:0000313" key="3">
    <source>
        <dbReference type="Proteomes" id="UP001159405"/>
    </source>
</evidence>
<organism evidence="2 3">
    <name type="scientific">Porites lobata</name>
    <dbReference type="NCBI Taxonomy" id="104759"/>
    <lineage>
        <taxon>Eukaryota</taxon>
        <taxon>Metazoa</taxon>
        <taxon>Cnidaria</taxon>
        <taxon>Anthozoa</taxon>
        <taxon>Hexacorallia</taxon>
        <taxon>Scleractinia</taxon>
        <taxon>Fungiina</taxon>
        <taxon>Poritidae</taxon>
        <taxon>Porites</taxon>
    </lineage>
</organism>
<name>A0ABN8Q0Q2_9CNID</name>
<sequence length="146" mass="16657">MKHERDLGKLESFRKSLSSSLGSPQKHARELEFVRENGLQQVPRIRDLLTDKGQNKCHQQDELQSEYFDVNVSLHSTILYHQAVESIDGTTSTENDPHIDDTRDYHSVHKAQELIVGYLPNQLQMKTRRCGSAYLGVVVLQLLGTI</sequence>
<comment type="caution">
    <text evidence="2">The sequence shown here is derived from an EMBL/GenBank/DDBJ whole genome shotgun (WGS) entry which is preliminary data.</text>
</comment>
<proteinExistence type="predicted"/>
<feature type="compositionally biased region" description="Low complexity" evidence="1">
    <location>
        <begin position="15"/>
        <end position="25"/>
    </location>
</feature>
<dbReference type="Proteomes" id="UP001159405">
    <property type="component" value="Unassembled WGS sequence"/>
</dbReference>
<feature type="region of interest" description="Disordered" evidence="1">
    <location>
        <begin position="1"/>
        <end position="27"/>
    </location>
</feature>